<protein>
    <submittedName>
        <fullName evidence="1">Rho-GAP domain-containing protein</fullName>
    </submittedName>
</protein>
<accession>A0A5K3EFG1</accession>
<organism evidence="1">
    <name type="scientific">Mesocestoides corti</name>
    <name type="common">Flatworm</name>
    <dbReference type="NCBI Taxonomy" id="53468"/>
    <lineage>
        <taxon>Eukaryota</taxon>
        <taxon>Metazoa</taxon>
        <taxon>Spiralia</taxon>
        <taxon>Lophotrochozoa</taxon>
        <taxon>Platyhelminthes</taxon>
        <taxon>Cestoda</taxon>
        <taxon>Eucestoda</taxon>
        <taxon>Cyclophyllidea</taxon>
        <taxon>Mesocestoididae</taxon>
        <taxon>Mesocestoides</taxon>
    </lineage>
</organism>
<name>A0A5K3EFG1_MESCO</name>
<dbReference type="AlphaFoldDB" id="A0A5K3EFG1"/>
<proteinExistence type="predicted"/>
<evidence type="ECO:0000313" key="1">
    <source>
        <dbReference type="WBParaSite" id="MCU_000127-RA"/>
    </source>
</evidence>
<reference evidence="1" key="1">
    <citation type="submission" date="2019-11" db="UniProtKB">
        <authorList>
            <consortium name="WormBaseParasite"/>
        </authorList>
    </citation>
    <scope>IDENTIFICATION</scope>
</reference>
<dbReference type="WBParaSite" id="MCU_000127-RA">
    <property type="protein sequence ID" value="MCU_000127-RA"/>
    <property type="gene ID" value="MCU_000127"/>
</dbReference>
<sequence length="61" mass="6828">MPLAKFGLTSFIRYSKSFLHTQCSSLVFSTLWQYAALKNVASCSPCPNSFHLGDLDIIRKS</sequence>